<dbReference type="HAMAP" id="MF_00048">
    <property type="entry name" value="UPF0102"/>
    <property type="match status" value="1"/>
</dbReference>
<proteinExistence type="inferred from homology"/>
<evidence type="ECO:0000256" key="1">
    <source>
        <dbReference type="ARBA" id="ARBA00006738"/>
    </source>
</evidence>
<evidence type="ECO:0000256" key="2">
    <source>
        <dbReference type="HAMAP-Rule" id="MF_00048"/>
    </source>
</evidence>
<dbReference type="Pfam" id="PF02021">
    <property type="entry name" value="UPF0102"/>
    <property type="match status" value="1"/>
</dbReference>
<dbReference type="RefSeq" id="WP_188821129.1">
    <property type="nucleotide sequence ID" value="NZ_BMLK01000015.1"/>
</dbReference>
<evidence type="ECO:0000313" key="4">
    <source>
        <dbReference type="Proteomes" id="UP000605099"/>
    </source>
</evidence>
<gene>
    <name evidence="3" type="ORF">GCM10011349_31580</name>
</gene>
<reference evidence="4" key="1">
    <citation type="journal article" date="2019" name="Int. J. Syst. Evol. Microbiol.">
        <title>The Global Catalogue of Microorganisms (GCM) 10K type strain sequencing project: providing services to taxonomists for standard genome sequencing and annotation.</title>
        <authorList>
            <consortium name="The Broad Institute Genomics Platform"/>
            <consortium name="The Broad Institute Genome Sequencing Center for Infectious Disease"/>
            <person name="Wu L."/>
            <person name="Ma J."/>
        </authorList>
    </citation>
    <scope>NUCLEOTIDE SEQUENCE [LARGE SCALE GENOMIC DNA]</scope>
    <source>
        <strain evidence="4">CGMCC 1.6784</strain>
    </source>
</reference>
<comment type="similarity">
    <text evidence="1 2">Belongs to the UPF0102 family.</text>
</comment>
<dbReference type="SUPFAM" id="SSF52980">
    <property type="entry name" value="Restriction endonuclease-like"/>
    <property type="match status" value="1"/>
</dbReference>
<comment type="caution">
    <text evidence="3">The sequence shown here is derived from an EMBL/GenBank/DDBJ whole genome shotgun (WGS) entry which is preliminary data.</text>
</comment>
<dbReference type="Gene3D" id="3.40.1350.10">
    <property type="match status" value="1"/>
</dbReference>
<accession>A0ABQ2JRK9</accession>
<sequence>MTRKRSKAERNGRRAERWAALYLMLTGWRIVGRRVRSPRGEVDIVARRGKTLCFIEVKWRGSREELDTAITAPRLRRVAAAAETIASRYAKAGDTQRIDVMLMAPRSWPRRIVNAWQPGT</sequence>
<organism evidence="3 4">
    <name type="scientific">Novosphingobium indicum</name>
    <dbReference type="NCBI Taxonomy" id="462949"/>
    <lineage>
        <taxon>Bacteria</taxon>
        <taxon>Pseudomonadati</taxon>
        <taxon>Pseudomonadota</taxon>
        <taxon>Alphaproteobacteria</taxon>
        <taxon>Sphingomonadales</taxon>
        <taxon>Sphingomonadaceae</taxon>
        <taxon>Novosphingobium</taxon>
    </lineage>
</organism>
<evidence type="ECO:0000313" key="3">
    <source>
        <dbReference type="EMBL" id="GGN55169.1"/>
    </source>
</evidence>
<dbReference type="InterPro" id="IPR011856">
    <property type="entry name" value="tRNA_endonuc-like_dom_sf"/>
</dbReference>
<dbReference type="Proteomes" id="UP000605099">
    <property type="component" value="Unassembled WGS sequence"/>
</dbReference>
<dbReference type="PANTHER" id="PTHR34039">
    <property type="entry name" value="UPF0102 PROTEIN YRAN"/>
    <property type="match status" value="1"/>
</dbReference>
<dbReference type="InterPro" id="IPR011335">
    <property type="entry name" value="Restrct_endonuc-II-like"/>
</dbReference>
<keyword evidence="4" id="KW-1185">Reference proteome</keyword>
<dbReference type="PANTHER" id="PTHR34039:SF1">
    <property type="entry name" value="UPF0102 PROTEIN YRAN"/>
    <property type="match status" value="1"/>
</dbReference>
<name>A0ABQ2JRK9_9SPHN</name>
<protein>
    <recommendedName>
        <fullName evidence="2">UPF0102 protein GCM10011349_31580</fullName>
    </recommendedName>
</protein>
<dbReference type="InterPro" id="IPR003509">
    <property type="entry name" value="UPF0102_YraN-like"/>
</dbReference>
<dbReference type="EMBL" id="BMLK01000015">
    <property type="protein sequence ID" value="GGN55169.1"/>
    <property type="molecule type" value="Genomic_DNA"/>
</dbReference>